<dbReference type="SUPFAM" id="SSF51395">
    <property type="entry name" value="FMN-linked oxidoreductases"/>
    <property type="match status" value="1"/>
</dbReference>
<dbReference type="AlphaFoldDB" id="A0A4Y7PUE3"/>
<dbReference type="PANTHER" id="PTHR22893:SF91">
    <property type="entry name" value="NADPH DEHYDROGENASE 2-RELATED"/>
    <property type="match status" value="1"/>
</dbReference>
<proteinExistence type="predicted"/>
<dbReference type="OrthoDB" id="276546at2759"/>
<dbReference type="InterPro" id="IPR001155">
    <property type="entry name" value="OxRdtase_FMN_N"/>
</dbReference>
<name>A0A4Y7PUE3_9AGAM</name>
<dbReference type="Gene3D" id="3.20.20.70">
    <property type="entry name" value="Aldolase class I"/>
    <property type="match status" value="1"/>
</dbReference>
<dbReference type="PANTHER" id="PTHR22893">
    <property type="entry name" value="NADH OXIDOREDUCTASE-RELATED"/>
    <property type="match status" value="1"/>
</dbReference>
<dbReference type="Proteomes" id="UP000294933">
    <property type="component" value="Unassembled WGS sequence"/>
</dbReference>
<sequence>MTWSKAKLFEPIRVGDMTLQHRVALAPLTRSRANSAHAHGDLAVEYYSQRASAPGTLLITEATFIAGKAGLYANTPGVYTDDQIAGWKRVTDAVHAKGSYIFLQMWALGRTANTTQLRKEHPGAPFTSASDIKLSGRDEAPRPMTIAEIEEFVQLFTTAASRAVNEAGFDGVEIHGANGYLIDQFLQDVSNKRTDEYGGSIENRVRFPLEVIDAVTKAIGPKKTGIRMSPWSKFQDMRMKDPLPTFSHYVTRVRDSHPDLAYIHLVEPQVYGGSDDPNSVPSDSNDFIREIWGERPLLVAGGASTPEGVLDLAERTGNIIAIGRYFISNPDLPTRIKKGIPWNPYNRKTFYLPESPEGYIDQPFAEDETARL</sequence>
<dbReference type="Pfam" id="PF00724">
    <property type="entry name" value="Oxidored_FMN"/>
    <property type="match status" value="1"/>
</dbReference>
<dbReference type="STRING" id="50990.A0A4Y7PUE3"/>
<dbReference type="InterPro" id="IPR013785">
    <property type="entry name" value="Aldolase_TIM"/>
</dbReference>
<accession>A0A4Y7PUE3</accession>
<evidence type="ECO:0000259" key="1">
    <source>
        <dbReference type="Pfam" id="PF00724"/>
    </source>
</evidence>
<dbReference type="GO" id="GO:0003959">
    <property type="term" value="F:NADPH dehydrogenase activity"/>
    <property type="evidence" value="ECO:0007669"/>
    <property type="project" value="TreeGrafter"/>
</dbReference>
<reference evidence="2 3" key="1">
    <citation type="submission" date="2018-06" db="EMBL/GenBank/DDBJ databases">
        <title>A transcriptomic atlas of mushroom development highlights an independent origin of complex multicellularity.</title>
        <authorList>
            <consortium name="DOE Joint Genome Institute"/>
            <person name="Krizsan K."/>
            <person name="Almasi E."/>
            <person name="Merenyi Z."/>
            <person name="Sahu N."/>
            <person name="Viragh M."/>
            <person name="Koszo T."/>
            <person name="Mondo S."/>
            <person name="Kiss B."/>
            <person name="Balint B."/>
            <person name="Kues U."/>
            <person name="Barry K."/>
            <person name="Hegedus J.C."/>
            <person name="Henrissat B."/>
            <person name="Johnson J."/>
            <person name="Lipzen A."/>
            <person name="Ohm R."/>
            <person name="Nagy I."/>
            <person name="Pangilinan J."/>
            <person name="Yan J."/>
            <person name="Xiong Y."/>
            <person name="Grigoriev I.V."/>
            <person name="Hibbett D.S."/>
            <person name="Nagy L.G."/>
        </authorList>
    </citation>
    <scope>NUCLEOTIDE SEQUENCE [LARGE SCALE GENOMIC DNA]</scope>
    <source>
        <strain evidence="2 3">SZMC22713</strain>
    </source>
</reference>
<dbReference type="EMBL" id="ML170205">
    <property type="protein sequence ID" value="TDL18661.1"/>
    <property type="molecule type" value="Genomic_DNA"/>
</dbReference>
<dbReference type="FunFam" id="3.20.20.70:FF:000138">
    <property type="entry name" value="NADPH dehydrogenase 1"/>
    <property type="match status" value="1"/>
</dbReference>
<organism evidence="2 3">
    <name type="scientific">Rickenella mellea</name>
    <dbReference type="NCBI Taxonomy" id="50990"/>
    <lineage>
        <taxon>Eukaryota</taxon>
        <taxon>Fungi</taxon>
        <taxon>Dikarya</taxon>
        <taxon>Basidiomycota</taxon>
        <taxon>Agaricomycotina</taxon>
        <taxon>Agaricomycetes</taxon>
        <taxon>Hymenochaetales</taxon>
        <taxon>Rickenellaceae</taxon>
        <taxon>Rickenella</taxon>
    </lineage>
</organism>
<dbReference type="InterPro" id="IPR045247">
    <property type="entry name" value="Oye-like"/>
</dbReference>
<dbReference type="VEuPathDB" id="FungiDB:BD410DRAFT_753039"/>
<evidence type="ECO:0000313" key="3">
    <source>
        <dbReference type="Proteomes" id="UP000294933"/>
    </source>
</evidence>
<feature type="domain" description="NADH:flavin oxidoreductase/NADH oxidase N-terminal" evidence="1">
    <location>
        <begin position="7"/>
        <end position="342"/>
    </location>
</feature>
<keyword evidence="3" id="KW-1185">Reference proteome</keyword>
<dbReference type="CDD" id="cd02933">
    <property type="entry name" value="OYE_like_FMN"/>
    <property type="match status" value="1"/>
</dbReference>
<gene>
    <name evidence="2" type="ORF">BD410DRAFT_753039</name>
</gene>
<dbReference type="GO" id="GO:0010181">
    <property type="term" value="F:FMN binding"/>
    <property type="evidence" value="ECO:0007669"/>
    <property type="project" value="InterPro"/>
</dbReference>
<protein>
    <submittedName>
        <fullName evidence="2">NADH:flavin oxidoreductase/NADH oxidase</fullName>
    </submittedName>
</protein>
<evidence type="ECO:0000313" key="2">
    <source>
        <dbReference type="EMBL" id="TDL18661.1"/>
    </source>
</evidence>